<dbReference type="KEGG" id="tpz:Tph_c19420"/>
<reference evidence="1 2" key="1">
    <citation type="journal article" date="2012" name="BMC Genomics">
        <title>Genome-guided analysis of physiological and morphological traits of the fermentative acetate oxidizer Thermacetogenium phaeum.</title>
        <authorList>
            <person name="Oehler D."/>
            <person name="Poehlein A."/>
            <person name="Leimbach A."/>
            <person name="Muller N."/>
            <person name="Daniel R."/>
            <person name="Gottschalk G."/>
            <person name="Schink B."/>
        </authorList>
    </citation>
    <scope>NUCLEOTIDE SEQUENCE [LARGE SCALE GENOMIC DNA]</scope>
    <source>
        <strain evidence="2">ATCC BAA-254 / DSM 26808 / PB</strain>
    </source>
</reference>
<keyword evidence="2" id="KW-1185">Reference proteome</keyword>
<dbReference type="OrthoDB" id="2112752at2"/>
<protein>
    <submittedName>
        <fullName evidence="1">Putative CopG-like DNA-binding protein</fullName>
    </submittedName>
</protein>
<dbReference type="AlphaFoldDB" id="K4LGJ2"/>
<dbReference type="EMBL" id="CP003732">
    <property type="protein sequence ID" value="AFV12136.1"/>
    <property type="molecule type" value="Genomic_DNA"/>
</dbReference>
<dbReference type="InterPro" id="IPR010985">
    <property type="entry name" value="Ribbon_hlx_hlx"/>
</dbReference>
<dbReference type="Gene3D" id="1.10.1220.10">
    <property type="entry name" value="Met repressor-like"/>
    <property type="match status" value="1"/>
</dbReference>
<gene>
    <name evidence="1" type="ordered locus">Tph_c19420</name>
</gene>
<keyword evidence="1" id="KW-0238">DNA-binding</keyword>
<name>K4LGJ2_THEPS</name>
<evidence type="ECO:0000313" key="2">
    <source>
        <dbReference type="Proteomes" id="UP000000467"/>
    </source>
</evidence>
<organism evidence="1 2">
    <name type="scientific">Thermacetogenium phaeum (strain ATCC BAA-254 / DSM 26808 / PB)</name>
    <dbReference type="NCBI Taxonomy" id="1089553"/>
    <lineage>
        <taxon>Bacteria</taxon>
        <taxon>Bacillati</taxon>
        <taxon>Bacillota</taxon>
        <taxon>Clostridia</taxon>
        <taxon>Thermoanaerobacterales</taxon>
        <taxon>Thermoanaerobacteraceae</taxon>
        <taxon>Thermacetogenium</taxon>
    </lineage>
</organism>
<evidence type="ECO:0000313" key="1">
    <source>
        <dbReference type="EMBL" id="AFV12136.1"/>
    </source>
</evidence>
<sequence length="97" mass="10723">MIDVMPFGVITSNREVLPVSTKITVSLPEPLLAVLDRLARQLSTTRSGAVAELLRRAERAELEREMEEGYAVWAESNSADAELFLPAQAEVVLRDRG</sequence>
<dbReference type="eggNOG" id="COG0864">
    <property type="taxonomic scope" value="Bacteria"/>
</dbReference>
<dbReference type="GO" id="GO:0006355">
    <property type="term" value="P:regulation of DNA-templated transcription"/>
    <property type="evidence" value="ECO:0007669"/>
    <property type="project" value="InterPro"/>
</dbReference>
<proteinExistence type="predicted"/>
<dbReference type="InterPro" id="IPR013321">
    <property type="entry name" value="Arc_rbn_hlx_hlx"/>
</dbReference>
<dbReference type="STRING" id="1089553.Tph_c19420"/>
<dbReference type="Proteomes" id="UP000000467">
    <property type="component" value="Chromosome"/>
</dbReference>
<dbReference type="GO" id="GO:0003677">
    <property type="term" value="F:DNA binding"/>
    <property type="evidence" value="ECO:0007669"/>
    <property type="project" value="UniProtKB-KW"/>
</dbReference>
<dbReference type="SUPFAM" id="SSF47598">
    <property type="entry name" value="Ribbon-helix-helix"/>
    <property type="match status" value="1"/>
</dbReference>
<accession>K4LGJ2</accession>
<dbReference type="HOGENOM" id="CLU_2355131_0_0_9"/>
<dbReference type="CDD" id="cd22231">
    <property type="entry name" value="RHH_NikR_HicB-like"/>
    <property type="match status" value="1"/>
</dbReference>